<dbReference type="Gene3D" id="2.60.120.10">
    <property type="entry name" value="Jelly Rolls"/>
    <property type="match status" value="1"/>
</dbReference>
<proteinExistence type="inferred from homology"/>
<feature type="non-terminal residue" evidence="8">
    <location>
        <position position="630"/>
    </location>
</feature>
<dbReference type="InterPro" id="IPR019796">
    <property type="entry name" value="G6P_DH_AS"/>
</dbReference>
<dbReference type="HAMAP" id="MF_00966">
    <property type="entry name" value="G6PD"/>
    <property type="match status" value="1"/>
</dbReference>
<name>A0A938BMN4_9BACT</name>
<organism evidence="8 9">
    <name type="scientific">Candidatus Tanganyikabacteria bacterium</name>
    <dbReference type="NCBI Taxonomy" id="2961651"/>
    <lineage>
        <taxon>Bacteria</taxon>
        <taxon>Bacillati</taxon>
        <taxon>Candidatus Sericytochromatia</taxon>
        <taxon>Candidatus Tanganyikabacteria</taxon>
    </lineage>
</organism>
<keyword evidence="6" id="KW-0119">Carbohydrate metabolism</keyword>
<dbReference type="InterPro" id="IPR000595">
    <property type="entry name" value="cNMP-bd_dom"/>
</dbReference>
<dbReference type="GO" id="GO:0004345">
    <property type="term" value="F:glucose-6-phosphate dehydrogenase activity"/>
    <property type="evidence" value="ECO:0007669"/>
    <property type="project" value="InterPro"/>
</dbReference>
<dbReference type="InterPro" id="IPR036291">
    <property type="entry name" value="NAD(P)-bd_dom_sf"/>
</dbReference>
<dbReference type="Gene3D" id="3.40.50.720">
    <property type="entry name" value="NAD(P)-binding Rossmann-like Domain"/>
    <property type="match status" value="1"/>
</dbReference>
<evidence type="ECO:0000256" key="3">
    <source>
        <dbReference type="ARBA" id="ARBA00022526"/>
    </source>
</evidence>
<dbReference type="InterPro" id="IPR018488">
    <property type="entry name" value="cNMP-bd_CS"/>
</dbReference>
<dbReference type="GO" id="GO:0050661">
    <property type="term" value="F:NADP binding"/>
    <property type="evidence" value="ECO:0007669"/>
    <property type="project" value="InterPro"/>
</dbReference>
<dbReference type="PANTHER" id="PTHR23429:SF0">
    <property type="entry name" value="GLUCOSE-6-PHOSPHATE 1-DEHYDROGENASE"/>
    <property type="match status" value="1"/>
</dbReference>
<accession>A0A938BMN4</accession>
<feature type="domain" description="Cyclic nucleotide-binding" evidence="7">
    <location>
        <begin position="519"/>
        <end position="618"/>
    </location>
</feature>
<evidence type="ECO:0000313" key="9">
    <source>
        <dbReference type="Proteomes" id="UP000703893"/>
    </source>
</evidence>
<dbReference type="InterPro" id="IPR022674">
    <property type="entry name" value="G6P_DH_NAD-bd"/>
</dbReference>
<dbReference type="InterPro" id="IPR014710">
    <property type="entry name" value="RmlC-like_jellyroll"/>
</dbReference>
<dbReference type="Gene3D" id="3.30.360.10">
    <property type="entry name" value="Dihydrodipicolinate Reductase, domain 2"/>
    <property type="match status" value="1"/>
</dbReference>
<gene>
    <name evidence="8" type="primary">zwf</name>
    <name evidence="8" type="ORF">FJZ00_04560</name>
</gene>
<dbReference type="Proteomes" id="UP000703893">
    <property type="component" value="Unassembled WGS sequence"/>
</dbReference>
<dbReference type="CDD" id="cd00038">
    <property type="entry name" value="CAP_ED"/>
    <property type="match status" value="1"/>
</dbReference>
<evidence type="ECO:0000256" key="5">
    <source>
        <dbReference type="ARBA" id="ARBA00023002"/>
    </source>
</evidence>
<comment type="pathway">
    <text evidence="1">Carbohydrate degradation; pentose phosphate pathway; D-ribulose 5-phosphate from D-glucose 6-phosphate (oxidative stage): step 1/3.</text>
</comment>
<evidence type="ECO:0000259" key="7">
    <source>
        <dbReference type="PROSITE" id="PS50042"/>
    </source>
</evidence>
<dbReference type="Pfam" id="PF00479">
    <property type="entry name" value="G6PD_N"/>
    <property type="match status" value="1"/>
</dbReference>
<evidence type="ECO:0000256" key="2">
    <source>
        <dbReference type="ARBA" id="ARBA00009975"/>
    </source>
</evidence>
<protein>
    <submittedName>
        <fullName evidence="8">Glucose-6-phosphate dehydrogenase</fullName>
    </submittedName>
</protein>
<keyword evidence="4" id="KW-0521">NADP</keyword>
<sequence>MQHAEVSPVPDPAPTSRPCVLLIFGASGDLTRRLLVPALYNLACDGLLSEHFALLGTALDPMTTESFRERMTIDIQQFHTRNSFDPAVWDDLVSRFHYIPGNFSELPVYETLKEEVARLTAQHGTEGNVLFYFATAPRFFGRICENLHVAGCKSGQGWRRIIVEKPFGTDLKSARELNAEVLAHWDESQIYRIDHYLGKETVQNLLAFRFSNGMFEPLWNKNYIDNIQFNVSEAVDVGSRGGYYDTSGVLRDMMQNHMFQMLAYLCMEVPGSFQPDAIRNEKAKLLQSVRTYSPREVARYTVRGQYGPLLDAGSNVIKPGYRQEKDVAPDSRTETYAAARLHIDNWRWEGVPVYLRSGKALWKRGTEIVVEFKKAPQVIFAGTPVRKLGSNRLIFHIQPYQGVEVQFHAKTPGPTLQLQPVHMRFSYGEAFKASRYTGYEAMLFACSHGDATLFSRGDLVEAAWRIAQPILDYWASHEPEFPNYDRGSWGPKGAEDLLDRDGRRWHEVVTDELLQQVPLFSGGDPLFLSQVVMALRPDVVAQGDLIIRKGAIGRELYLVVHGQVEILDDAGHVIEILRDGDIFGEVALLMSTPRTANVRARTNCDLLILDKADFSRILQDHAQFADMVCS</sequence>
<dbReference type="PROSITE" id="PS00888">
    <property type="entry name" value="CNMP_BINDING_1"/>
    <property type="match status" value="1"/>
</dbReference>
<dbReference type="PROSITE" id="PS50042">
    <property type="entry name" value="CNMP_BINDING_3"/>
    <property type="match status" value="1"/>
</dbReference>
<dbReference type="Pfam" id="PF00027">
    <property type="entry name" value="cNMP_binding"/>
    <property type="match status" value="1"/>
</dbReference>
<dbReference type="PRINTS" id="PR00079">
    <property type="entry name" value="G6PDHDRGNASE"/>
</dbReference>
<comment type="caution">
    <text evidence="8">The sequence shown here is derived from an EMBL/GenBank/DDBJ whole genome shotgun (WGS) entry which is preliminary data.</text>
</comment>
<dbReference type="PROSITE" id="PS00069">
    <property type="entry name" value="G6P_DEHYDROGENASE"/>
    <property type="match status" value="1"/>
</dbReference>
<dbReference type="GO" id="GO:0005829">
    <property type="term" value="C:cytosol"/>
    <property type="evidence" value="ECO:0007669"/>
    <property type="project" value="TreeGrafter"/>
</dbReference>
<dbReference type="EMBL" id="VGJX01000203">
    <property type="protein sequence ID" value="MBM3274399.1"/>
    <property type="molecule type" value="Genomic_DNA"/>
</dbReference>
<dbReference type="InterPro" id="IPR018490">
    <property type="entry name" value="cNMP-bd_dom_sf"/>
</dbReference>
<evidence type="ECO:0000256" key="4">
    <source>
        <dbReference type="ARBA" id="ARBA00022857"/>
    </source>
</evidence>
<evidence type="ECO:0000313" key="8">
    <source>
        <dbReference type="EMBL" id="MBM3274399.1"/>
    </source>
</evidence>
<dbReference type="InterPro" id="IPR022675">
    <property type="entry name" value="G6P_DH_C"/>
</dbReference>
<dbReference type="Pfam" id="PF02781">
    <property type="entry name" value="G6PD_C"/>
    <property type="match status" value="1"/>
</dbReference>
<dbReference type="SUPFAM" id="SSF51206">
    <property type="entry name" value="cAMP-binding domain-like"/>
    <property type="match status" value="1"/>
</dbReference>
<evidence type="ECO:0000256" key="1">
    <source>
        <dbReference type="ARBA" id="ARBA00004937"/>
    </source>
</evidence>
<dbReference type="SUPFAM" id="SSF51735">
    <property type="entry name" value="NAD(P)-binding Rossmann-fold domains"/>
    <property type="match status" value="1"/>
</dbReference>
<dbReference type="SUPFAM" id="SSF55347">
    <property type="entry name" value="Glyceraldehyde-3-phosphate dehydrogenase-like, C-terminal domain"/>
    <property type="match status" value="1"/>
</dbReference>
<dbReference type="SMART" id="SM00100">
    <property type="entry name" value="cNMP"/>
    <property type="match status" value="1"/>
</dbReference>
<dbReference type="NCBIfam" id="TIGR00871">
    <property type="entry name" value="zwf"/>
    <property type="match status" value="1"/>
</dbReference>
<dbReference type="PROSITE" id="PS00889">
    <property type="entry name" value="CNMP_BINDING_2"/>
    <property type="match status" value="1"/>
</dbReference>
<dbReference type="GO" id="GO:0006006">
    <property type="term" value="P:glucose metabolic process"/>
    <property type="evidence" value="ECO:0007669"/>
    <property type="project" value="UniProtKB-KW"/>
</dbReference>
<reference evidence="8 9" key="1">
    <citation type="submission" date="2019-03" db="EMBL/GenBank/DDBJ databases">
        <title>Lake Tanganyika Metagenome-Assembled Genomes (MAGs).</title>
        <authorList>
            <person name="Tran P."/>
        </authorList>
    </citation>
    <scope>NUCLEOTIDE SEQUENCE [LARGE SCALE GENOMIC DNA]</scope>
    <source>
        <strain evidence="8">K_DeepCast_65m_m2_236</strain>
    </source>
</reference>
<keyword evidence="3" id="KW-0313">Glucose metabolism</keyword>
<comment type="similarity">
    <text evidence="2">Belongs to the glucose-6-phosphate dehydrogenase family.</text>
</comment>
<dbReference type="GO" id="GO:0009051">
    <property type="term" value="P:pentose-phosphate shunt, oxidative branch"/>
    <property type="evidence" value="ECO:0007669"/>
    <property type="project" value="TreeGrafter"/>
</dbReference>
<dbReference type="PANTHER" id="PTHR23429">
    <property type="entry name" value="GLUCOSE-6-PHOSPHATE 1-DEHYDROGENASE G6PD"/>
    <property type="match status" value="1"/>
</dbReference>
<evidence type="ECO:0000256" key="6">
    <source>
        <dbReference type="ARBA" id="ARBA00023277"/>
    </source>
</evidence>
<keyword evidence="5" id="KW-0560">Oxidoreductase</keyword>
<dbReference type="AlphaFoldDB" id="A0A938BMN4"/>
<dbReference type="InterPro" id="IPR001282">
    <property type="entry name" value="G6P_DH"/>
</dbReference>